<gene>
    <name evidence="4" type="ORF">D7S89_16070</name>
</gene>
<dbReference type="Proteomes" id="UP000280434">
    <property type="component" value="Unassembled WGS sequence"/>
</dbReference>
<organism evidence="4 5">
    <name type="scientific">Trinickia fusca</name>
    <dbReference type="NCBI Taxonomy" id="2419777"/>
    <lineage>
        <taxon>Bacteria</taxon>
        <taxon>Pseudomonadati</taxon>
        <taxon>Pseudomonadota</taxon>
        <taxon>Betaproteobacteria</taxon>
        <taxon>Burkholderiales</taxon>
        <taxon>Burkholderiaceae</taxon>
        <taxon>Trinickia</taxon>
    </lineage>
</organism>
<keyword evidence="2" id="KW-0732">Signal</keyword>
<evidence type="ECO:0000256" key="2">
    <source>
        <dbReference type="SAM" id="SignalP"/>
    </source>
</evidence>
<feature type="region of interest" description="Disordered" evidence="1">
    <location>
        <begin position="185"/>
        <end position="209"/>
    </location>
</feature>
<feature type="chain" id="PRO_5019714288" evidence="2">
    <location>
        <begin position="23"/>
        <end position="209"/>
    </location>
</feature>
<evidence type="ECO:0000313" key="4">
    <source>
        <dbReference type="EMBL" id="RKP46872.1"/>
    </source>
</evidence>
<dbReference type="Pfam" id="PF13590">
    <property type="entry name" value="DUF4136"/>
    <property type="match status" value="1"/>
</dbReference>
<reference evidence="4 5" key="1">
    <citation type="submission" date="2018-10" db="EMBL/GenBank/DDBJ databases">
        <title>Paraburkholderia sp. 7MK8-2, isolated from soil.</title>
        <authorList>
            <person name="Gao Z.-H."/>
            <person name="Qiu L.-H."/>
        </authorList>
    </citation>
    <scope>NUCLEOTIDE SEQUENCE [LARGE SCALE GENOMIC DNA]</scope>
    <source>
        <strain evidence="4 5">7MK8-2</strain>
    </source>
</reference>
<sequence length="209" mass="21972">MRKGFMPAAIAVAALVGMLAGCADVRTDVHATASSGFADGERTYALARTRALSRDVGPVQIRYEALVREELARQGFMAAPADTAHYLVSLTYEARGAGVVVARAECAASDGCADPAARASGSRSSGSTVHSLTLRFFEGSSGREVYKVTASRRERDTDPASAIPYLVKSALARLPYQGHADWSIQFKDGNGSSDTGPDVVTVEPADASR</sequence>
<accession>A0A494X9P9</accession>
<evidence type="ECO:0000313" key="5">
    <source>
        <dbReference type="Proteomes" id="UP000280434"/>
    </source>
</evidence>
<proteinExistence type="predicted"/>
<dbReference type="OrthoDB" id="9026125at2"/>
<evidence type="ECO:0000256" key="1">
    <source>
        <dbReference type="SAM" id="MobiDB-lite"/>
    </source>
</evidence>
<comment type="caution">
    <text evidence="4">The sequence shown here is derived from an EMBL/GenBank/DDBJ whole genome shotgun (WGS) entry which is preliminary data.</text>
</comment>
<dbReference type="EMBL" id="RBZV01000006">
    <property type="protein sequence ID" value="RKP46872.1"/>
    <property type="molecule type" value="Genomic_DNA"/>
</dbReference>
<protein>
    <submittedName>
        <fullName evidence="4">DUF4136 domain-containing protein</fullName>
    </submittedName>
</protein>
<name>A0A494X9P9_9BURK</name>
<evidence type="ECO:0000259" key="3">
    <source>
        <dbReference type="Pfam" id="PF13590"/>
    </source>
</evidence>
<keyword evidence="5" id="KW-1185">Reference proteome</keyword>
<feature type="domain" description="DUF4136" evidence="3">
    <location>
        <begin position="41"/>
        <end position="176"/>
    </location>
</feature>
<dbReference type="InterPro" id="IPR025411">
    <property type="entry name" value="DUF4136"/>
</dbReference>
<dbReference type="AlphaFoldDB" id="A0A494X9P9"/>
<feature type="signal peptide" evidence="2">
    <location>
        <begin position="1"/>
        <end position="22"/>
    </location>
</feature>
<dbReference type="PROSITE" id="PS51257">
    <property type="entry name" value="PROKAR_LIPOPROTEIN"/>
    <property type="match status" value="1"/>
</dbReference>